<sequence length="129" mass="13789">MVINHGNVRLGEAAKRGVGTAANQLPDMSCFMSSVTGNGYMNLPGGLILQWGILTGASKYTFSFPIAFPTGGSVLVGMAHTTDVAEVSLISTVNGFIKDKKMAYLASSRVVNGVPQFYERSIHWYALGR</sequence>
<dbReference type="InterPro" id="IPR054075">
    <property type="entry name" value="Gp53-like_C"/>
</dbReference>
<proteinExistence type="predicted"/>
<dbReference type="Gene3D" id="2.60.40.3940">
    <property type="match status" value="1"/>
</dbReference>
<name>A0A7M2QNP8_9ZZZZ</name>
<protein>
    <submittedName>
        <fullName evidence="2">Tail fiber protein</fullName>
    </submittedName>
</protein>
<reference evidence="2" key="1">
    <citation type="submission" date="2020-09" db="EMBL/GenBank/DDBJ databases">
        <authorList>
            <person name="Eze J.U."/>
            <person name="Rahube T.O."/>
        </authorList>
    </citation>
    <scope>NUCLEOTIDE SEQUENCE</scope>
</reference>
<organism evidence="2">
    <name type="scientific">feces metagenome</name>
    <dbReference type="NCBI Taxonomy" id="1861841"/>
    <lineage>
        <taxon>unclassified sequences</taxon>
        <taxon>metagenomes</taxon>
        <taxon>organismal metagenomes</taxon>
    </lineage>
</organism>
<feature type="domain" description="Putative tail fiber protein gp53-like C-terminal" evidence="1">
    <location>
        <begin position="43"/>
        <end position="129"/>
    </location>
</feature>
<dbReference type="Pfam" id="PF21882">
    <property type="entry name" value="Gp53-like_C"/>
    <property type="match status" value="1"/>
</dbReference>
<evidence type="ECO:0000259" key="1">
    <source>
        <dbReference type="Pfam" id="PF21882"/>
    </source>
</evidence>
<dbReference type="AlphaFoldDB" id="A0A7M2QNP8"/>
<accession>A0A7M2QNP8</accession>
<evidence type="ECO:0000313" key="2">
    <source>
        <dbReference type="EMBL" id="QOV05706.1"/>
    </source>
</evidence>
<dbReference type="EMBL" id="MT993629">
    <property type="protein sequence ID" value="QOV05706.1"/>
    <property type="molecule type" value="Genomic_DNA"/>
</dbReference>